<comment type="caution">
    <text evidence="2">The sequence shown here is derived from an EMBL/GenBank/DDBJ whole genome shotgun (WGS) entry which is preliminary data.</text>
</comment>
<evidence type="ECO:0000259" key="1">
    <source>
        <dbReference type="Pfam" id="PF03781"/>
    </source>
</evidence>
<reference evidence="2 3" key="1">
    <citation type="journal article" date="2013" name="PLoS ONE">
        <title>Genomic Evaluation of Thermoanaerobacter spp. for the Construction of Designer Co-Cultures to Improve Lignocellulosic Biofuel Production.</title>
        <authorList>
            <person name="Verbeke T.J."/>
            <person name="Zhang X."/>
            <person name="Henrissat B."/>
            <person name="Spicer V."/>
            <person name="Rydzak T."/>
            <person name="Krokhin O.V."/>
            <person name="Fristensky B."/>
            <person name="Levin D.B."/>
            <person name="Sparling R."/>
        </authorList>
    </citation>
    <scope>NUCLEOTIDE SEQUENCE [LARGE SCALE GENOMIC DNA]</scope>
    <source>
        <strain evidence="2 3">WC1</strain>
    </source>
</reference>
<dbReference type="PATRIC" id="fig|1198630.3.peg.2480"/>
<dbReference type="InterPro" id="IPR016187">
    <property type="entry name" value="CTDL_fold"/>
</dbReference>
<feature type="domain" description="Sulfatase-modifying factor enzyme-like" evidence="1">
    <location>
        <begin position="80"/>
        <end position="191"/>
    </location>
</feature>
<accession>M8DD97</accession>
<dbReference type="Pfam" id="PF03781">
    <property type="entry name" value="FGE-sulfatase"/>
    <property type="match status" value="1"/>
</dbReference>
<dbReference type="Gene3D" id="3.90.1580.10">
    <property type="entry name" value="paralog of FGE (formylglycine-generating enzyme)"/>
    <property type="match status" value="2"/>
</dbReference>
<dbReference type="Proteomes" id="UP000013242">
    <property type="component" value="Unassembled WGS sequence"/>
</dbReference>
<keyword evidence="3" id="KW-1185">Reference proteome</keyword>
<evidence type="ECO:0000313" key="2">
    <source>
        <dbReference type="EMBL" id="EMT38012.1"/>
    </source>
</evidence>
<dbReference type="RefSeq" id="WP_004405034.1">
    <property type="nucleotide sequence ID" value="NZ_KB731310.1"/>
</dbReference>
<evidence type="ECO:0000313" key="3">
    <source>
        <dbReference type="Proteomes" id="UP000013242"/>
    </source>
</evidence>
<dbReference type="InterPro" id="IPR042095">
    <property type="entry name" value="SUMF_sf"/>
</dbReference>
<organism evidence="2 3">
    <name type="scientific">Thermoanaerobacter thermohydrosulfuricus WC1</name>
    <dbReference type="NCBI Taxonomy" id="1198630"/>
    <lineage>
        <taxon>Bacteria</taxon>
        <taxon>Bacillati</taxon>
        <taxon>Bacillota</taxon>
        <taxon>Clostridia</taxon>
        <taxon>Thermoanaerobacterales</taxon>
        <taxon>Thermoanaerobacteraceae</taxon>
        <taxon>Thermoanaerobacter</taxon>
    </lineage>
</organism>
<dbReference type="InterPro" id="IPR005532">
    <property type="entry name" value="SUMF_dom"/>
</dbReference>
<gene>
    <name evidence="2" type="ORF">TthWC1_2486</name>
</gene>
<protein>
    <recommendedName>
        <fullName evidence="1">Sulfatase-modifying factor enzyme-like domain-containing protein</fullName>
    </recommendedName>
</protein>
<name>M8DD97_THETY</name>
<dbReference type="EMBL" id="AMYG01000062">
    <property type="protein sequence ID" value="EMT38012.1"/>
    <property type="molecule type" value="Genomic_DNA"/>
</dbReference>
<sequence>MANYDDLKLAVESLSGGKNTVLFDDLGMPSIMVVVPKFKISDVIDGGPQNTHYAFIVNAVEKDSINISKYQNIVVNGRAYSLPFKDPAVYTTFDQAKSYCEAKGAGWHLMTNAEWAAIALWCKKNGFMPRGNNQYGSDVSAAYEKGVQTYFDSGAGKTGRVATGSGPASWAHDGTNNGIFDLNGNVWEWVGGLRLNKGEIQIIPDNNAAAGVNQSDTSTLWKAILQDGSLVDPGTAGTLKYDNSVAGDATQTDHKVGGNIQLNNAVTNPMYTGDASTNPYYGQNYQTFESIAAASGITVPTLLKALGLFPVDTSCGGDYIYVRNYGERLPLRGGHWSIGSGAGVFALHLSHARSTSNNNIGFRSAFVSL</sequence>
<proteinExistence type="predicted"/>
<dbReference type="SUPFAM" id="SSF56436">
    <property type="entry name" value="C-type lectin-like"/>
    <property type="match status" value="1"/>
</dbReference>
<dbReference type="HOGENOM" id="CLU_047671_0_0_9"/>
<dbReference type="AlphaFoldDB" id="M8DD97"/>